<protein>
    <submittedName>
        <fullName evidence="2">Uncharacterized protein</fullName>
    </submittedName>
</protein>
<dbReference type="EMBL" id="JANPWB010000003">
    <property type="protein sequence ID" value="KAJ1200573.1"/>
    <property type="molecule type" value="Genomic_DNA"/>
</dbReference>
<accession>A0AAV7VJU9</accession>
<evidence type="ECO:0000256" key="1">
    <source>
        <dbReference type="SAM" id="MobiDB-lite"/>
    </source>
</evidence>
<feature type="compositionally biased region" description="Basic and acidic residues" evidence="1">
    <location>
        <begin position="121"/>
        <end position="134"/>
    </location>
</feature>
<comment type="caution">
    <text evidence="2">The sequence shown here is derived from an EMBL/GenBank/DDBJ whole genome shotgun (WGS) entry which is preliminary data.</text>
</comment>
<name>A0AAV7VJU9_PLEWA</name>
<dbReference type="AlphaFoldDB" id="A0AAV7VJU9"/>
<dbReference type="Proteomes" id="UP001066276">
    <property type="component" value="Chromosome 2_1"/>
</dbReference>
<organism evidence="2 3">
    <name type="scientific">Pleurodeles waltl</name>
    <name type="common">Iberian ribbed newt</name>
    <dbReference type="NCBI Taxonomy" id="8319"/>
    <lineage>
        <taxon>Eukaryota</taxon>
        <taxon>Metazoa</taxon>
        <taxon>Chordata</taxon>
        <taxon>Craniata</taxon>
        <taxon>Vertebrata</taxon>
        <taxon>Euteleostomi</taxon>
        <taxon>Amphibia</taxon>
        <taxon>Batrachia</taxon>
        <taxon>Caudata</taxon>
        <taxon>Salamandroidea</taxon>
        <taxon>Salamandridae</taxon>
        <taxon>Pleurodelinae</taxon>
        <taxon>Pleurodeles</taxon>
    </lineage>
</organism>
<evidence type="ECO:0000313" key="3">
    <source>
        <dbReference type="Proteomes" id="UP001066276"/>
    </source>
</evidence>
<feature type="region of interest" description="Disordered" evidence="1">
    <location>
        <begin position="120"/>
        <end position="151"/>
    </location>
</feature>
<keyword evidence="3" id="KW-1185">Reference proteome</keyword>
<sequence>MEAIPRLFLCPLVPSKQCPWALHKVRREGGRHLAKYNGETLLGPPRIESPNELLSVSAGLTCCGTRSWAAHLYTGALRADQTSREVAIADLRHGAAWQRGVDIAPEVFWQNTTIQDSVATAEEHSSLGESPIRDRKSKASLLKSPQSAGPS</sequence>
<proteinExistence type="predicted"/>
<gene>
    <name evidence="2" type="ORF">NDU88_004396</name>
</gene>
<evidence type="ECO:0000313" key="2">
    <source>
        <dbReference type="EMBL" id="KAJ1200573.1"/>
    </source>
</evidence>
<reference evidence="2" key="1">
    <citation type="journal article" date="2022" name="bioRxiv">
        <title>Sequencing and chromosome-scale assembly of the giantPleurodeles waltlgenome.</title>
        <authorList>
            <person name="Brown T."/>
            <person name="Elewa A."/>
            <person name="Iarovenko S."/>
            <person name="Subramanian E."/>
            <person name="Araus A.J."/>
            <person name="Petzold A."/>
            <person name="Susuki M."/>
            <person name="Suzuki K.-i.T."/>
            <person name="Hayashi T."/>
            <person name="Toyoda A."/>
            <person name="Oliveira C."/>
            <person name="Osipova E."/>
            <person name="Leigh N.D."/>
            <person name="Simon A."/>
            <person name="Yun M.H."/>
        </authorList>
    </citation>
    <scope>NUCLEOTIDE SEQUENCE</scope>
    <source>
        <strain evidence="2">20211129_DDA</strain>
        <tissue evidence="2">Liver</tissue>
    </source>
</reference>